<feature type="compositionally biased region" description="Low complexity" evidence="6">
    <location>
        <begin position="306"/>
        <end position="315"/>
    </location>
</feature>
<accession>A0AAN0K061</accession>
<comment type="similarity">
    <text evidence="2">Belongs to the HMGB family.</text>
</comment>
<dbReference type="EnsemblMetazoa" id="XM_020006988.1">
    <property type="protein sequence ID" value="XP_019862547.1"/>
    <property type="gene ID" value="LOC109591210"/>
</dbReference>
<dbReference type="PANTHER" id="PTHR48112">
    <property type="entry name" value="HIGH MOBILITY GROUP PROTEIN DSP1"/>
    <property type="match status" value="1"/>
</dbReference>
<evidence type="ECO:0000256" key="4">
    <source>
        <dbReference type="ARBA" id="ARBA00023242"/>
    </source>
</evidence>
<dbReference type="Pfam" id="PF00505">
    <property type="entry name" value="HMG_box"/>
    <property type="match status" value="2"/>
</dbReference>
<sequence>MTERVAASVFSGSLSTTLKPTNTPPAVLSPLQMGSIAFSPVYRDIQQYIQQQQPPPPPQQHRPSVPQNPVNVSPHQPHLAPVQNSSPAPPLVLSNNAQPLSLPGGQISPLNAVPPGKDRSRPRGRMTPYAFFVQERREYYRRHGVPVEFTAFSKECSSLWKELKDDEKSRFQKMSEDDKERFRKESASYHASLGQPYRDSNSKRGRKRKEPGQPKRNMCAFLHFCAEKRPKLRVESPAASIGALAKQLSLAWKVMTPDQKRPYEDMAMRDKLRYEQQKQAYEAGYSAAVTQQGAPGTGGGGGGGANSTSSAPAAPTLGNAAALSRAQFDGQKPIYHPRRKRKDPDMPKRNMSAFMFYSKAKRPHLRAQNMTLRVGQLAQILAAQWKIMSPSEKKQFDDMARKDKERYEMQLKAYRKGEYIPMSDQHDIDQICNMYQ</sequence>
<dbReference type="InterPro" id="IPR050342">
    <property type="entry name" value="HMGB"/>
</dbReference>
<dbReference type="InterPro" id="IPR036910">
    <property type="entry name" value="HMG_box_dom_sf"/>
</dbReference>
<evidence type="ECO:0000313" key="8">
    <source>
        <dbReference type="EnsemblMetazoa" id="XP_019862547.1"/>
    </source>
</evidence>
<dbReference type="PROSITE" id="PS50118">
    <property type="entry name" value="HMG_BOX_2"/>
    <property type="match status" value="3"/>
</dbReference>
<feature type="compositionally biased region" description="Low complexity" evidence="6">
    <location>
        <begin position="61"/>
        <end position="77"/>
    </location>
</feature>
<proteinExistence type="inferred from homology"/>
<feature type="DNA-binding region" description="HMG box" evidence="5">
    <location>
        <begin position="347"/>
        <end position="415"/>
    </location>
</feature>
<name>A0AAN0K061_AMPQE</name>
<feature type="region of interest" description="Disordered" evidence="6">
    <location>
        <begin position="167"/>
        <end position="214"/>
    </location>
</feature>
<evidence type="ECO:0000313" key="9">
    <source>
        <dbReference type="Proteomes" id="UP000007879"/>
    </source>
</evidence>
<dbReference type="GO" id="GO:0003677">
    <property type="term" value="F:DNA binding"/>
    <property type="evidence" value="ECO:0007669"/>
    <property type="project" value="UniProtKB-UniRule"/>
</dbReference>
<dbReference type="RefSeq" id="XP_019862547.1">
    <property type="nucleotide sequence ID" value="XM_020006988.1"/>
</dbReference>
<dbReference type="Gene3D" id="1.10.30.10">
    <property type="entry name" value="High mobility group box domain"/>
    <property type="match status" value="3"/>
</dbReference>
<evidence type="ECO:0000256" key="1">
    <source>
        <dbReference type="ARBA" id="ARBA00004123"/>
    </source>
</evidence>
<keyword evidence="3 5" id="KW-0238">DNA-binding</keyword>
<dbReference type="KEGG" id="aqu:109591210"/>
<feature type="DNA-binding region" description="HMG box" evidence="5">
    <location>
        <begin position="214"/>
        <end position="282"/>
    </location>
</feature>
<dbReference type="SUPFAM" id="SSF47095">
    <property type="entry name" value="HMG-box"/>
    <property type="match status" value="3"/>
</dbReference>
<feature type="domain" description="HMG box" evidence="7">
    <location>
        <begin position="122"/>
        <end position="190"/>
    </location>
</feature>
<evidence type="ECO:0000256" key="2">
    <source>
        <dbReference type="ARBA" id="ARBA00008774"/>
    </source>
</evidence>
<dbReference type="SMART" id="SM00398">
    <property type="entry name" value="HMG"/>
    <property type="match status" value="3"/>
</dbReference>
<reference evidence="9" key="1">
    <citation type="journal article" date="2010" name="Nature">
        <title>The Amphimedon queenslandica genome and the evolution of animal complexity.</title>
        <authorList>
            <person name="Srivastava M."/>
            <person name="Simakov O."/>
            <person name="Chapman J."/>
            <person name="Fahey B."/>
            <person name="Gauthier M.E."/>
            <person name="Mitros T."/>
            <person name="Richards G.S."/>
            <person name="Conaco C."/>
            <person name="Dacre M."/>
            <person name="Hellsten U."/>
            <person name="Larroux C."/>
            <person name="Putnam N.H."/>
            <person name="Stanke M."/>
            <person name="Adamska M."/>
            <person name="Darling A."/>
            <person name="Degnan S.M."/>
            <person name="Oakley T.H."/>
            <person name="Plachetzki D.C."/>
            <person name="Zhai Y."/>
            <person name="Adamski M."/>
            <person name="Calcino A."/>
            <person name="Cummins S.F."/>
            <person name="Goodstein D.M."/>
            <person name="Harris C."/>
            <person name="Jackson D.J."/>
            <person name="Leys S.P."/>
            <person name="Shu S."/>
            <person name="Woodcroft B.J."/>
            <person name="Vervoort M."/>
            <person name="Kosik K.S."/>
            <person name="Manning G."/>
            <person name="Degnan B.M."/>
            <person name="Rokhsar D.S."/>
        </authorList>
    </citation>
    <scope>NUCLEOTIDE SEQUENCE [LARGE SCALE GENOMIC DNA]</scope>
</reference>
<feature type="compositionally biased region" description="Basic and acidic residues" evidence="6">
    <location>
        <begin position="167"/>
        <end position="187"/>
    </location>
</feature>
<dbReference type="Pfam" id="PF09011">
    <property type="entry name" value="HMG_box_2"/>
    <property type="match status" value="1"/>
</dbReference>
<dbReference type="Proteomes" id="UP000007879">
    <property type="component" value="Unassembled WGS sequence"/>
</dbReference>
<dbReference type="PANTHER" id="PTHR48112:SF32">
    <property type="entry name" value="HIGH MOBILITY GROUP PROTEIN B3"/>
    <property type="match status" value="1"/>
</dbReference>
<evidence type="ECO:0000256" key="5">
    <source>
        <dbReference type="PROSITE-ProRule" id="PRU00267"/>
    </source>
</evidence>
<dbReference type="InterPro" id="IPR009071">
    <property type="entry name" value="HMG_box_dom"/>
</dbReference>
<feature type="compositionally biased region" description="Gly residues" evidence="6">
    <location>
        <begin position="295"/>
        <end position="305"/>
    </location>
</feature>
<keyword evidence="4 5" id="KW-0539">Nucleus</keyword>
<dbReference type="GO" id="GO:0005634">
    <property type="term" value="C:nucleus"/>
    <property type="evidence" value="ECO:0007669"/>
    <property type="project" value="UniProtKB-SubCell"/>
</dbReference>
<feature type="DNA-binding region" description="HMG box" evidence="5">
    <location>
        <begin position="122"/>
        <end position="190"/>
    </location>
</feature>
<reference evidence="8" key="2">
    <citation type="submission" date="2024-06" db="UniProtKB">
        <authorList>
            <consortium name="EnsemblMetazoa"/>
        </authorList>
    </citation>
    <scope>IDENTIFICATION</scope>
</reference>
<feature type="region of interest" description="Disordered" evidence="6">
    <location>
        <begin position="327"/>
        <end position="348"/>
    </location>
</feature>
<feature type="region of interest" description="Disordered" evidence="6">
    <location>
        <begin position="50"/>
        <end position="126"/>
    </location>
</feature>
<organism evidence="8 9">
    <name type="scientific">Amphimedon queenslandica</name>
    <name type="common">Sponge</name>
    <dbReference type="NCBI Taxonomy" id="400682"/>
    <lineage>
        <taxon>Eukaryota</taxon>
        <taxon>Metazoa</taxon>
        <taxon>Porifera</taxon>
        <taxon>Demospongiae</taxon>
        <taxon>Heteroscleromorpha</taxon>
        <taxon>Haplosclerida</taxon>
        <taxon>Niphatidae</taxon>
        <taxon>Amphimedon</taxon>
    </lineage>
</organism>
<feature type="domain" description="HMG box" evidence="7">
    <location>
        <begin position="214"/>
        <end position="282"/>
    </location>
</feature>
<feature type="region of interest" description="Disordered" evidence="6">
    <location>
        <begin position="1"/>
        <end position="25"/>
    </location>
</feature>
<dbReference type="PRINTS" id="PR00886">
    <property type="entry name" value="HIGHMOBLTY12"/>
</dbReference>
<feature type="domain" description="HMG box" evidence="7">
    <location>
        <begin position="347"/>
        <end position="415"/>
    </location>
</feature>
<feature type="compositionally biased region" description="Polar residues" evidence="6">
    <location>
        <begin position="10"/>
        <end position="21"/>
    </location>
</feature>
<feature type="region of interest" description="Disordered" evidence="6">
    <location>
        <begin position="292"/>
        <end position="315"/>
    </location>
</feature>
<dbReference type="AlphaFoldDB" id="A0AAN0K061"/>
<protein>
    <recommendedName>
        <fullName evidence="7">HMG box domain-containing protein</fullName>
    </recommendedName>
</protein>
<comment type="subcellular location">
    <subcellularLocation>
        <location evidence="1">Nucleus</location>
    </subcellularLocation>
</comment>
<evidence type="ECO:0000256" key="3">
    <source>
        <dbReference type="ARBA" id="ARBA00023125"/>
    </source>
</evidence>
<dbReference type="CDD" id="cd21978">
    <property type="entry name" value="HMG-box_HMGB_rpt1"/>
    <property type="match status" value="1"/>
</dbReference>
<keyword evidence="9" id="KW-1185">Reference proteome</keyword>
<dbReference type="GeneID" id="109591210"/>
<evidence type="ECO:0000256" key="6">
    <source>
        <dbReference type="SAM" id="MobiDB-lite"/>
    </source>
</evidence>
<evidence type="ECO:0000259" key="7">
    <source>
        <dbReference type="PROSITE" id="PS50118"/>
    </source>
</evidence>